<dbReference type="KEGG" id="mpad:KEF85_06030"/>
<proteinExistence type="inferred from homology"/>
<dbReference type="Gene3D" id="3.30.2310.20">
    <property type="entry name" value="RelE-like"/>
    <property type="match status" value="1"/>
</dbReference>
<accession>A0A975MQ73</accession>
<dbReference type="RefSeq" id="WP_215584038.1">
    <property type="nucleotide sequence ID" value="NZ_CP073754.1"/>
</dbReference>
<dbReference type="EMBL" id="CP073754">
    <property type="protein sequence ID" value="QWF72013.1"/>
    <property type="molecule type" value="Genomic_DNA"/>
</dbReference>
<dbReference type="InterPro" id="IPR007712">
    <property type="entry name" value="RelE/ParE_toxin"/>
</dbReference>
<dbReference type="InterPro" id="IPR028344">
    <property type="entry name" value="ParE1/4"/>
</dbReference>
<dbReference type="PANTHER" id="PTHR33755:SF9">
    <property type="entry name" value="TOXIN PARE1"/>
    <property type="match status" value="1"/>
</dbReference>
<gene>
    <name evidence="4" type="ORF">KEF85_06030</name>
</gene>
<dbReference type="PIRSF" id="PIRSF029218">
    <property type="entry name" value="ParE"/>
    <property type="match status" value="1"/>
</dbReference>
<keyword evidence="2" id="KW-1277">Toxin-antitoxin system</keyword>
<evidence type="ECO:0000256" key="1">
    <source>
        <dbReference type="ARBA" id="ARBA00006226"/>
    </source>
</evidence>
<keyword evidence="5" id="KW-1185">Reference proteome</keyword>
<name>A0A975MQ73_9GAMM</name>
<evidence type="ECO:0000256" key="3">
    <source>
        <dbReference type="PIRNR" id="PIRNR029218"/>
    </source>
</evidence>
<sequence length="103" mass="12280">MTTPYKIRQYAANDLEQIWQYTFREWGIDQADTYLRSILVRFSWLSQNPKLGKQRNDIKTGYYCFPEGKHLIFYTIAENSIDIIGVPHQSMDISDYFEKNTEN</sequence>
<evidence type="ECO:0000313" key="5">
    <source>
        <dbReference type="Proteomes" id="UP000676649"/>
    </source>
</evidence>
<protein>
    <recommendedName>
        <fullName evidence="3">Toxin</fullName>
    </recommendedName>
</protein>
<comment type="similarity">
    <text evidence="1 3">Belongs to the RelE toxin family.</text>
</comment>
<dbReference type="PANTHER" id="PTHR33755">
    <property type="entry name" value="TOXIN PARE1-RELATED"/>
    <property type="match status" value="1"/>
</dbReference>
<dbReference type="InterPro" id="IPR051803">
    <property type="entry name" value="TA_system_RelE-like_toxin"/>
</dbReference>
<evidence type="ECO:0000256" key="2">
    <source>
        <dbReference type="ARBA" id="ARBA00022649"/>
    </source>
</evidence>
<dbReference type="AlphaFoldDB" id="A0A975MQ73"/>
<reference evidence="4" key="1">
    <citation type="submission" date="2021-04" db="EMBL/GenBank/DDBJ databases">
        <title>Draft genome sequence data of methanotrophic Methylovulum sp. strain S1L and Methylomonas sp. strain S2AM isolated from boreal lake water columns.</title>
        <authorList>
            <person name="Rissanen A.J."/>
            <person name="Mangayil R."/>
            <person name="Svenning M.M."/>
            <person name="Khanongnuch R."/>
        </authorList>
    </citation>
    <scope>NUCLEOTIDE SEQUENCE</scope>
    <source>
        <strain evidence="4">S2AM</strain>
    </source>
</reference>
<evidence type="ECO:0000313" key="4">
    <source>
        <dbReference type="EMBL" id="QWF72013.1"/>
    </source>
</evidence>
<dbReference type="InterPro" id="IPR035093">
    <property type="entry name" value="RelE/ParE_toxin_dom_sf"/>
</dbReference>
<dbReference type="Proteomes" id="UP000676649">
    <property type="component" value="Chromosome"/>
</dbReference>
<dbReference type="Pfam" id="PF05016">
    <property type="entry name" value="ParE_toxin"/>
    <property type="match status" value="1"/>
</dbReference>
<organism evidence="4 5">
    <name type="scientific">Methylomonas paludis</name>
    <dbReference type="NCBI Taxonomy" id="1173101"/>
    <lineage>
        <taxon>Bacteria</taxon>
        <taxon>Pseudomonadati</taxon>
        <taxon>Pseudomonadota</taxon>
        <taxon>Gammaproteobacteria</taxon>
        <taxon>Methylococcales</taxon>
        <taxon>Methylococcaceae</taxon>
        <taxon>Methylomonas</taxon>
    </lineage>
</organism>